<dbReference type="PANTHER" id="PTHR30466:SF15">
    <property type="entry name" value="POSSIBLE OXIDOREDUCTASE"/>
    <property type="match status" value="1"/>
</dbReference>
<dbReference type="InterPro" id="IPR002563">
    <property type="entry name" value="Flavin_Rdtase-like_dom"/>
</dbReference>
<protein>
    <submittedName>
        <fullName evidence="4">Flavin reductase family protein</fullName>
    </submittedName>
</protein>
<evidence type="ECO:0000256" key="1">
    <source>
        <dbReference type="ARBA" id="ARBA00023002"/>
    </source>
</evidence>
<dbReference type="SUPFAM" id="SSF50475">
    <property type="entry name" value="FMN-binding split barrel"/>
    <property type="match status" value="1"/>
</dbReference>
<gene>
    <name evidence="4" type="ORF">R2D22_02980</name>
</gene>
<dbReference type="Proteomes" id="UP001301731">
    <property type="component" value="Chromosome"/>
</dbReference>
<evidence type="ECO:0000256" key="2">
    <source>
        <dbReference type="SAM" id="MobiDB-lite"/>
    </source>
</evidence>
<evidence type="ECO:0000259" key="3">
    <source>
        <dbReference type="SMART" id="SM00903"/>
    </source>
</evidence>
<feature type="region of interest" description="Disordered" evidence="2">
    <location>
        <begin position="138"/>
        <end position="182"/>
    </location>
</feature>
<dbReference type="SMART" id="SM00903">
    <property type="entry name" value="Flavin_Reduct"/>
    <property type="match status" value="1"/>
</dbReference>
<feature type="compositionally biased region" description="Basic and acidic residues" evidence="2">
    <location>
        <begin position="163"/>
        <end position="182"/>
    </location>
</feature>
<reference evidence="4 5" key="1">
    <citation type="submission" date="2023-10" db="EMBL/GenBank/DDBJ databases">
        <title>The genome sequence of Streptomyces sp. HUAS YS2.</title>
        <authorList>
            <person name="Mo P."/>
        </authorList>
    </citation>
    <scope>NUCLEOTIDE SEQUENCE [LARGE SCALE GENOMIC DNA]</scope>
    <source>
        <strain evidence="4 5">HUAS YS2</strain>
    </source>
</reference>
<accession>A0ABZ0LLU6</accession>
<proteinExistence type="predicted"/>
<dbReference type="Pfam" id="PF01613">
    <property type="entry name" value="Flavin_Reduct"/>
    <property type="match status" value="1"/>
</dbReference>
<feature type="domain" description="Flavin reductase like" evidence="3">
    <location>
        <begin position="10"/>
        <end position="157"/>
    </location>
</feature>
<dbReference type="EMBL" id="CP137573">
    <property type="protein sequence ID" value="WOX20401.1"/>
    <property type="molecule type" value="Genomic_DNA"/>
</dbReference>
<keyword evidence="1" id="KW-0560">Oxidoreductase</keyword>
<dbReference type="InterPro" id="IPR050268">
    <property type="entry name" value="NADH-dep_flavin_reductase"/>
</dbReference>
<dbReference type="Gene3D" id="2.30.110.10">
    <property type="entry name" value="Electron Transport, Fmn-binding Protein, Chain A"/>
    <property type="match status" value="1"/>
</dbReference>
<evidence type="ECO:0000313" key="4">
    <source>
        <dbReference type="EMBL" id="WOX20401.1"/>
    </source>
</evidence>
<name>A0ABZ0LLU6_9ACTN</name>
<sequence>MPDLAEFADASDGTMYVVTAASGGTRAGCLVEYASPCSIDPPYFVAWLSTANRTYGVARDARYLTVHVLGREQRDLAELFGGQTGDAVDKFAEIAWRAGREGSPVLSDVRSWFTGRIERVLPGGDHVGFVLLPVEHADPGAEPPPAPLRHRHVQGLEAGHASGEQRDGDSDLVRMDGRGPGH</sequence>
<dbReference type="InterPro" id="IPR012349">
    <property type="entry name" value="Split_barrel_FMN-bd"/>
</dbReference>
<dbReference type="RefSeq" id="WP_318100984.1">
    <property type="nucleotide sequence ID" value="NZ_CP137573.1"/>
</dbReference>
<organism evidence="4 5">
    <name type="scientific">Streptomyces solicathayae</name>
    <dbReference type="NCBI Taxonomy" id="3081768"/>
    <lineage>
        <taxon>Bacteria</taxon>
        <taxon>Bacillati</taxon>
        <taxon>Actinomycetota</taxon>
        <taxon>Actinomycetes</taxon>
        <taxon>Kitasatosporales</taxon>
        <taxon>Streptomycetaceae</taxon>
        <taxon>Streptomyces</taxon>
    </lineage>
</organism>
<evidence type="ECO:0000313" key="5">
    <source>
        <dbReference type="Proteomes" id="UP001301731"/>
    </source>
</evidence>
<keyword evidence="5" id="KW-1185">Reference proteome</keyword>
<dbReference type="PANTHER" id="PTHR30466">
    <property type="entry name" value="FLAVIN REDUCTASE"/>
    <property type="match status" value="1"/>
</dbReference>